<organism evidence="1">
    <name type="scientific">Anguilla anguilla</name>
    <name type="common">European freshwater eel</name>
    <name type="synonym">Muraena anguilla</name>
    <dbReference type="NCBI Taxonomy" id="7936"/>
    <lineage>
        <taxon>Eukaryota</taxon>
        <taxon>Metazoa</taxon>
        <taxon>Chordata</taxon>
        <taxon>Craniata</taxon>
        <taxon>Vertebrata</taxon>
        <taxon>Euteleostomi</taxon>
        <taxon>Actinopterygii</taxon>
        <taxon>Neopterygii</taxon>
        <taxon>Teleostei</taxon>
        <taxon>Anguilliformes</taxon>
        <taxon>Anguillidae</taxon>
        <taxon>Anguilla</taxon>
    </lineage>
</organism>
<reference evidence="1" key="1">
    <citation type="submission" date="2014-11" db="EMBL/GenBank/DDBJ databases">
        <authorList>
            <person name="Amaro Gonzalez C."/>
        </authorList>
    </citation>
    <scope>NUCLEOTIDE SEQUENCE</scope>
</reference>
<accession>A0A0E9TTP6</accession>
<proteinExistence type="predicted"/>
<name>A0A0E9TTP6_ANGAN</name>
<protein>
    <submittedName>
        <fullName evidence="1">Uncharacterized protein</fullName>
    </submittedName>
</protein>
<dbReference type="AlphaFoldDB" id="A0A0E9TTP6"/>
<dbReference type="EMBL" id="GBXM01052312">
    <property type="protein sequence ID" value="JAH56265.1"/>
    <property type="molecule type" value="Transcribed_RNA"/>
</dbReference>
<sequence>MFPRQTSMFRIVKIPPISKINQYTK</sequence>
<evidence type="ECO:0000313" key="1">
    <source>
        <dbReference type="EMBL" id="JAH56265.1"/>
    </source>
</evidence>
<reference evidence="1" key="2">
    <citation type="journal article" date="2015" name="Fish Shellfish Immunol.">
        <title>Early steps in the European eel (Anguilla anguilla)-Vibrio vulnificus interaction in the gills: Role of the RtxA13 toxin.</title>
        <authorList>
            <person name="Callol A."/>
            <person name="Pajuelo D."/>
            <person name="Ebbesson L."/>
            <person name="Teles M."/>
            <person name="MacKenzie S."/>
            <person name="Amaro C."/>
        </authorList>
    </citation>
    <scope>NUCLEOTIDE SEQUENCE</scope>
</reference>